<sequence length="75" mass="8638">MEPNARRISEKAVSDYACAIGAKVFETSSKTGENVEELFETVARDYVQFEMQLEGLSRTTDNFIEQENKRKFCCF</sequence>
<dbReference type="STRING" id="1965070.A0A443R843"/>
<dbReference type="Proteomes" id="UP000285301">
    <property type="component" value="Unassembled WGS sequence"/>
</dbReference>
<dbReference type="InterPro" id="IPR001806">
    <property type="entry name" value="Small_GTPase"/>
</dbReference>
<dbReference type="EMBL" id="NCKU01001698">
    <property type="protein sequence ID" value="RWS11448.1"/>
    <property type="molecule type" value="Genomic_DNA"/>
</dbReference>
<evidence type="ECO:0000313" key="2">
    <source>
        <dbReference type="Proteomes" id="UP000285301"/>
    </source>
</evidence>
<evidence type="ECO:0000313" key="1">
    <source>
        <dbReference type="EMBL" id="RWS11448.1"/>
    </source>
</evidence>
<gene>
    <name evidence="1" type="ORF">B4U79_09271</name>
</gene>
<dbReference type="Pfam" id="PF00071">
    <property type="entry name" value="Ras"/>
    <property type="match status" value="1"/>
</dbReference>
<organism evidence="1 2">
    <name type="scientific">Dinothrombium tinctorium</name>
    <dbReference type="NCBI Taxonomy" id="1965070"/>
    <lineage>
        <taxon>Eukaryota</taxon>
        <taxon>Metazoa</taxon>
        <taxon>Ecdysozoa</taxon>
        <taxon>Arthropoda</taxon>
        <taxon>Chelicerata</taxon>
        <taxon>Arachnida</taxon>
        <taxon>Acari</taxon>
        <taxon>Acariformes</taxon>
        <taxon>Trombidiformes</taxon>
        <taxon>Prostigmata</taxon>
        <taxon>Anystina</taxon>
        <taxon>Parasitengona</taxon>
        <taxon>Trombidioidea</taxon>
        <taxon>Trombidiidae</taxon>
        <taxon>Dinothrombium</taxon>
    </lineage>
</organism>
<dbReference type="Gene3D" id="3.40.50.300">
    <property type="entry name" value="P-loop containing nucleotide triphosphate hydrolases"/>
    <property type="match status" value="1"/>
</dbReference>
<protein>
    <submittedName>
        <fullName evidence="1">Ras-related protein Rab-24-like protein</fullName>
    </submittedName>
</protein>
<dbReference type="SUPFAM" id="SSF52540">
    <property type="entry name" value="P-loop containing nucleoside triphosphate hydrolases"/>
    <property type="match status" value="1"/>
</dbReference>
<dbReference type="GO" id="GO:0005525">
    <property type="term" value="F:GTP binding"/>
    <property type="evidence" value="ECO:0007669"/>
    <property type="project" value="InterPro"/>
</dbReference>
<keyword evidence="2" id="KW-1185">Reference proteome</keyword>
<dbReference type="AlphaFoldDB" id="A0A443R843"/>
<dbReference type="GO" id="GO:0003924">
    <property type="term" value="F:GTPase activity"/>
    <property type="evidence" value="ECO:0007669"/>
    <property type="project" value="InterPro"/>
</dbReference>
<reference evidence="1 2" key="1">
    <citation type="journal article" date="2018" name="Gigascience">
        <title>Genomes of trombidid mites reveal novel predicted allergens and laterally-transferred genes associated with secondary metabolism.</title>
        <authorList>
            <person name="Dong X."/>
            <person name="Chaisiri K."/>
            <person name="Xia D."/>
            <person name="Armstrong S.D."/>
            <person name="Fang Y."/>
            <person name="Donnelly M.J."/>
            <person name="Kadowaki T."/>
            <person name="McGarry J.W."/>
            <person name="Darby A.C."/>
            <person name="Makepeace B.L."/>
        </authorList>
    </citation>
    <scope>NUCLEOTIDE SEQUENCE [LARGE SCALE GENOMIC DNA]</scope>
    <source>
        <strain evidence="1">UoL-WK</strain>
    </source>
</reference>
<dbReference type="InterPro" id="IPR027417">
    <property type="entry name" value="P-loop_NTPase"/>
</dbReference>
<dbReference type="OrthoDB" id="6475378at2759"/>
<proteinExistence type="predicted"/>
<name>A0A443R843_9ACAR</name>
<comment type="caution">
    <text evidence="1">The sequence shown here is derived from an EMBL/GenBank/DDBJ whole genome shotgun (WGS) entry which is preliminary data.</text>
</comment>
<accession>A0A443R843</accession>